<feature type="transmembrane region" description="Helical" evidence="3">
    <location>
        <begin position="123"/>
        <end position="142"/>
    </location>
</feature>
<name>A5BRG7_VITVI</name>
<feature type="transmembrane region" description="Helical" evidence="3">
    <location>
        <begin position="92"/>
        <end position="111"/>
    </location>
</feature>
<dbReference type="PANTHER" id="PTHR24093">
    <property type="entry name" value="CATION TRANSPORTING ATPASE"/>
    <property type="match status" value="1"/>
</dbReference>
<organism evidence="5">
    <name type="scientific">Vitis vinifera</name>
    <name type="common">Grape</name>
    <dbReference type="NCBI Taxonomy" id="29760"/>
    <lineage>
        <taxon>Eukaryota</taxon>
        <taxon>Viridiplantae</taxon>
        <taxon>Streptophyta</taxon>
        <taxon>Embryophyta</taxon>
        <taxon>Tracheophyta</taxon>
        <taxon>Spermatophyta</taxon>
        <taxon>Magnoliopsida</taxon>
        <taxon>eudicotyledons</taxon>
        <taxon>Gunneridae</taxon>
        <taxon>Pentapetalae</taxon>
        <taxon>rosids</taxon>
        <taxon>Vitales</taxon>
        <taxon>Vitaceae</taxon>
        <taxon>Viteae</taxon>
        <taxon>Vitis</taxon>
    </lineage>
</organism>
<protein>
    <recommendedName>
        <fullName evidence="4">Cation-transporting P-type ATPase C-terminal domain-containing protein</fullName>
    </recommendedName>
</protein>
<dbReference type="AlphaFoldDB" id="A5BRG7"/>
<sequence>MNKIQHMRQASFITRIRQVMVFCNLTHLAQAVYQIAILLTLQFKGESFFNVDEKVKDMLVFNTFVLCQVFNEFNARKMEKQNVFKGIHKNKLFLGMVRFIIVLQVVMVEFLKKFADAVNLNGSQWAICIALAAVSWPIGWIVKFIPVSDKPFLDYLFRYENFLGQEGRHISNPPIRPPSFYPSPRILAQIGPNRKPKSPSKRIPSLLVMEHGFCGI</sequence>
<gene>
    <name evidence="5" type="ORF">VITISV_043492</name>
</gene>
<dbReference type="InterPro" id="IPR006068">
    <property type="entry name" value="ATPase_P-typ_cation-transptr_C"/>
</dbReference>
<dbReference type="InterPro" id="IPR023298">
    <property type="entry name" value="ATPase_P-typ_TM_dom_sf"/>
</dbReference>
<accession>A5BRG7</accession>
<dbReference type="Gene3D" id="1.20.1110.10">
    <property type="entry name" value="Calcium-transporting ATPase, transmembrane domain"/>
    <property type="match status" value="1"/>
</dbReference>
<feature type="transmembrane region" description="Helical" evidence="3">
    <location>
        <begin position="21"/>
        <end position="43"/>
    </location>
</feature>
<evidence type="ECO:0000313" key="5">
    <source>
        <dbReference type="EMBL" id="CAN74905.1"/>
    </source>
</evidence>
<dbReference type="PANTHER" id="PTHR24093:SF455">
    <property type="entry name" value="CALCIUM-TRANSPORTING ATPASE 12, PLASMA MEMBRANE-TYPE"/>
    <property type="match status" value="1"/>
</dbReference>
<dbReference type="SUPFAM" id="SSF81665">
    <property type="entry name" value="Calcium ATPase, transmembrane domain M"/>
    <property type="match status" value="1"/>
</dbReference>
<feature type="transmembrane region" description="Helical" evidence="3">
    <location>
        <begin position="55"/>
        <end position="71"/>
    </location>
</feature>
<proteinExistence type="predicted"/>
<keyword evidence="3" id="KW-1133">Transmembrane helix</keyword>
<evidence type="ECO:0000256" key="1">
    <source>
        <dbReference type="ARBA" id="ARBA00022723"/>
    </source>
</evidence>
<evidence type="ECO:0000256" key="2">
    <source>
        <dbReference type="ARBA" id="ARBA00022842"/>
    </source>
</evidence>
<keyword evidence="3" id="KW-0812">Transmembrane</keyword>
<keyword evidence="2" id="KW-0460">Magnesium</keyword>
<feature type="domain" description="Cation-transporting P-type ATPase C-terminal" evidence="4">
    <location>
        <begin position="28"/>
        <end position="145"/>
    </location>
</feature>
<dbReference type="EMBL" id="AM468387">
    <property type="protein sequence ID" value="CAN74905.1"/>
    <property type="molecule type" value="Genomic_DNA"/>
</dbReference>
<dbReference type="GO" id="GO:0046872">
    <property type="term" value="F:metal ion binding"/>
    <property type="evidence" value="ECO:0007669"/>
    <property type="project" value="UniProtKB-KW"/>
</dbReference>
<keyword evidence="1" id="KW-0479">Metal-binding</keyword>
<dbReference type="Pfam" id="PF00689">
    <property type="entry name" value="Cation_ATPase_C"/>
    <property type="match status" value="1"/>
</dbReference>
<evidence type="ECO:0000256" key="3">
    <source>
        <dbReference type="SAM" id="Phobius"/>
    </source>
</evidence>
<keyword evidence="3" id="KW-0472">Membrane</keyword>
<evidence type="ECO:0000259" key="4">
    <source>
        <dbReference type="Pfam" id="PF00689"/>
    </source>
</evidence>
<dbReference type="ExpressionAtlas" id="A5BRG7">
    <property type="expression patterns" value="baseline and differential"/>
</dbReference>
<reference evidence="5" key="1">
    <citation type="journal article" date="2007" name="PLoS ONE">
        <title>The first genome sequence of an elite grapevine cultivar (Pinot noir Vitis vinifera L.): coping with a highly heterozygous genome.</title>
        <authorList>
            <person name="Velasco R."/>
            <person name="Zharkikh A."/>
            <person name="Troggio M."/>
            <person name="Cartwright D.A."/>
            <person name="Cestaro A."/>
            <person name="Pruss D."/>
            <person name="Pindo M."/>
            <person name="FitzGerald L.M."/>
            <person name="Vezzulli S."/>
            <person name="Reid J."/>
            <person name="Malacarne G."/>
            <person name="Iliev D."/>
            <person name="Coppola G."/>
            <person name="Wardell B."/>
            <person name="Micheletti D."/>
            <person name="Macalma T."/>
            <person name="Facci M."/>
            <person name="Mitchell J.T."/>
            <person name="Perazzolli M."/>
            <person name="Eldredge G."/>
            <person name="Gatto P."/>
            <person name="Oyzerski R."/>
            <person name="Moretto M."/>
            <person name="Gutin N."/>
            <person name="Stefanini M."/>
            <person name="Chen Y."/>
            <person name="Segala C."/>
            <person name="Davenport C."/>
            <person name="Dematte L."/>
            <person name="Mraz A."/>
            <person name="Battilana J."/>
            <person name="Stormo K."/>
            <person name="Costa F."/>
            <person name="Tao Q."/>
            <person name="Si-Ammour A."/>
            <person name="Harkins T."/>
            <person name="Lackey A."/>
            <person name="Perbost C."/>
            <person name="Taillon B."/>
            <person name="Stella A."/>
            <person name="Solovyev V."/>
            <person name="Fawcett J.A."/>
            <person name="Sterck L."/>
            <person name="Vandepoele K."/>
            <person name="Grando S.M."/>
            <person name="Toppo S."/>
            <person name="Moser C."/>
            <person name="Lanchbury J."/>
            <person name="Bogden R."/>
            <person name="Skolnick M."/>
            <person name="Sgaramella V."/>
            <person name="Bhatnagar S.K."/>
            <person name="Fontana P."/>
            <person name="Gutin A."/>
            <person name="Van de Peer Y."/>
            <person name="Salamini F."/>
            <person name="Viola R."/>
        </authorList>
    </citation>
    <scope>NUCLEOTIDE SEQUENCE</scope>
</reference>